<dbReference type="Gene3D" id="1.10.287.950">
    <property type="entry name" value="Methyl-accepting chemotaxis protein"/>
    <property type="match status" value="1"/>
</dbReference>
<dbReference type="PANTHER" id="PTHR43077:SF10">
    <property type="entry name" value="TRANSPORT PERMEASE PROTEIN"/>
    <property type="match status" value="1"/>
</dbReference>
<sequence length="837" mass="83395">MTERLQAIASKLHISPRVLIVLFGLSIIPLIYAGALIWSNEDPTHRLDTIPAAIVNLDQPAVPAVGDPIHLGDSLTDELLSTTSETNFAWQELDAQTAQSRLESGDVLAVLTIPEGFSAAAASLGGDDPAAARQGRLQIETNDGANLIVGNIASTVGTAVADALATQVSEQYLGQIYAGFSKIHTNLTDAEDGASQLADGAATANDGADELVVGLGDLRTGASQASSGAQQLAAGSGELADGAQQLGQGATTAADGAGQLADGAQRTNAGAQQLSDGLTELNGVTSRLPAATQLASDGAGVVATGARTTATDAQTASTTATTVAEETAAVAAALDAYQPATGGTSTPVDTTAVTQGASGVASGASGVSDGIAALAADADGLTPEELQARLAELQTQADGVSSDATTLESDAEALGTGGTGSGGETPADTDPELAALRTQAHGAADDAATLQQQSATVQAETEQVAIGTEAAYLGTKVVVVAMEQLSTAVSGAAQGAAAVADGTAQVSDGSTSLQSGVQALAQGTTGLQSGAEDLESGASQLADGTGQLADGASQAQDGASQLADGTGQLADGSSELQNGLANGASQVPNYTDSQAQTLATAAAAPVGIDTVRQNKVPGYGAGLAPYFMALGLWVGAMAFYLMMPAINERLLASRRGGFAVALRSWLPGAMMAVVQAMLMVLTVHVVLGVPAANPLLLVGVALLTGITFIAINQAFISLLGAPGRFLALMMVVLQLASAGGTYPVQTAPEPFQVLHGILPLTATVESFRSLIAGGTIGLDRVLPVLLTWLFASLAITWIAVALKRRAARAKLTDGPGEGAAATGRGRVASSRRAVSAA</sequence>
<comment type="subcellular location">
    <subcellularLocation>
        <location evidence="1">Membrane</location>
        <topology evidence="1">Multi-pass membrane protein</topology>
    </subcellularLocation>
</comment>
<dbReference type="NCBIfam" id="TIGR03062">
    <property type="entry name" value="pip_yhgE_Cterm"/>
    <property type="match status" value="1"/>
</dbReference>
<proteinExistence type="predicted"/>
<dbReference type="NCBIfam" id="TIGR03057">
    <property type="entry name" value="xxxLxxG_by_4"/>
    <property type="match status" value="6"/>
</dbReference>
<feature type="transmembrane region" description="Helical" evidence="6">
    <location>
        <begin position="695"/>
        <end position="718"/>
    </location>
</feature>
<evidence type="ECO:0000256" key="3">
    <source>
        <dbReference type="ARBA" id="ARBA00022989"/>
    </source>
</evidence>
<evidence type="ECO:0000256" key="6">
    <source>
        <dbReference type="SAM" id="Phobius"/>
    </source>
</evidence>
<evidence type="ECO:0000259" key="7">
    <source>
        <dbReference type="Pfam" id="PF12698"/>
    </source>
</evidence>
<comment type="caution">
    <text evidence="8">The sequence shown here is derived from an EMBL/GenBank/DDBJ whole genome shotgun (WGS) entry which is preliminary data.</text>
</comment>
<reference evidence="8 9" key="1">
    <citation type="submission" date="2019-09" db="EMBL/GenBank/DDBJ databases">
        <title>Phylogeny of genus Pseudoclavibacter and closely related genus.</title>
        <authorList>
            <person name="Li Y."/>
        </authorList>
    </citation>
    <scope>NUCLEOTIDE SEQUENCE [LARGE SCALE GENOMIC DNA]</scope>
    <source>
        <strain evidence="8 9">DSM 23821</strain>
    </source>
</reference>
<feature type="transmembrane region" description="Helical" evidence="6">
    <location>
        <begin position="664"/>
        <end position="689"/>
    </location>
</feature>
<evidence type="ECO:0000256" key="1">
    <source>
        <dbReference type="ARBA" id="ARBA00004141"/>
    </source>
</evidence>
<feature type="compositionally biased region" description="Low complexity" evidence="5">
    <location>
        <begin position="818"/>
        <end position="837"/>
    </location>
</feature>
<organism evidence="8 9">
    <name type="scientific">Pseudoclavibacter chungangensis</name>
    <dbReference type="NCBI Taxonomy" id="587635"/>
    <lineage>
        <taxon>Bacteria</taxon>
        <taxon>Bacillati</taxon>
        <taxon>Actinomycetota</taxon>
        <taxon>Actinomycetes</taxon>
        <taxon>Micrococcales</taxon>
        <taxon>Microbacteriaceae</taxon>
        <taxon>Pseudoclavibacter</taxon>
    </lineage>
</organism>
<dbReference type="EMBL" id="WBJZ01000007">
    <property type="protein sequence ID" value="KAB1658014.1"/>
    <property type="molecule type" value="Genomic_DNA"/>
</dbReference>
<feature type="transmembrane region" description="Helical" evidence="6">
    <location>
        <begin position="725"/>
        <end position="744"/>
    </location>
</feature>
<evidence type="ECO:0000313" key="9">
    <source>
        <dbReference type="Proteomes" id="UP000467240"/>
    </source>
</evidence>
<dbReference type="InterPro" id="IPR017501">
    <property type="entry name" value="Phage_infect_YhgE_C"/>
</dbReference>
<accession>A0A7J5BV65</accession>
<name>A0A7J5BV65_9MICO</name>
<keyword evidence="2 6" id="KW-0812">Transmembrane</keyword>
<dbReference type="OrthoDB" id="9811483at2"/>
<feature type="region of interest" description="Disordered" evidence="5">
    <location>
        <begin position="812"/>
        <end position="837"/>
    </location>
</feature>
<dbReference type="AlphaFoldDB" id="A0A7J5BV65"/>
<keyword evidence="4 6" id="KW-0472">Membrane</keyword>
<dbReference type="InterPro" id="IPR013525">
    <property type="entry name" value="ABC2_TM"/>
</dbReference>
<dbReference type="InterPro" id="IPR017500">
    <property type="entry name" value="Phage_infect_YhgE_N"/>
</dbReference>
<dbReference type="Gene3D" id="3.40.1710.10">
    <property type="entry name" value="abc type-2 transporter like domain"/>
    <property type="match status" value="1"/>
</dbReference>
<dbReference type="GO" id="GO:0140359">
    <property type="term" value="F:ABC-type transporter activity"/>
    <property type="evidence" value="ECO:0007669"/>
    <property type="project" value="InterPro"/>
</dbReference>
<dbReference type="SUPFAM" id="SSF101967">
    <property type="entry name" value="Adhesin YadA, collagen-binding domain"/>
    <property type="match status" value="1"/>
</dbReference>
<evidence type="ECO:0000256" key="4">
    <source>
        <dbReference type="ARBA" id="ARBA00023136"/>
    </source>
</evidence>
<feature type="region of interest" description="Disordered" evidence="5">
    <location>
        <begin position="541"/>
        <end position="568"/>
    </location>
</feature>
<protein>
    <submittedName>
        <fullName evidence="8">YhgE/Pip domain-containing protein</fullName>
    </submittedName>
</protein>
<keyword evidence="9" id="KW-1185">Reference proteome</keyword>
<feature type="domain" description="ABC-2 type transporter transmembrane" evidence="7">
    <location>
        <begin position="553"/>
        <end position="801"/>
    </location>
</feature>
<gene>
    <name evidence="8" type="ORF">F8O01_07045</name>
</gene>
<feature type="transmembrane region" description="Helical" evidence="6">
    <location>
        <begin position="18"/>
        <end position="38"/>
    </location>
</feature>
<keyword evidence="3 6" id="KW-1133">Transmembrane helix</keyword>
<dbReference type="InterPro" id="IPR023908">
    <property type="entry name" value="xxxLxxG_rpt"/>
</dbReference>
<dbReference type="PANTHER" id="PTHR43077">
    <property type="entry name" value="TRANSPORT PERMEASE YVFS-RELATED"/>
    <property type="match status" value="1"/>
</dbReference>
<dbReference type="InterPro" id="IPR051328">
    <property type="entry name" value="T7SS_ABC-Transporter"/>
</dbReference>
<feature type="transmembrane region" description="Helical" evidence="6">
    <location>
        <begin position="781"/>
        <end position="802"/>
    </location>
</feature>
<dbReference type="GO" id="GO:0016020">
    <property type="term" value="C:membrane"/>
    <property type="evidence" value="ECO:0007669"/>
    <property type="project" value="UniProtKB-SubCell"/>
</dbReference>
<feature type="region of interest" description="Disordered" evidence="5">
    <location>
        <begin position="411"/>
        <end position="430"/>
    </location>
</feature>
<evidence type="ECO:0000256" key="5">
    <source>
        <dbReference type="SAM" id="MobiDB-lite"/>
    </source>
</evidence>
<dbReference type="InterPro" id="IPR011049">
    <property type="entry name" value="Serralysin-like_metalloprot_C"/>
</dbReference>
<dbReference type="RefSeq" id="WP_158040171.1">
    <property type="nucleotide sequence ID" value="NZ_JACCFV010000001.1"/>
</dbReference>
<dbReference type="Proteomes" id="UP000467240">
    <property type="component" value="Unassembled WGS sequence"/>
</dbReference>
<dbReference type="Pfam" id="PF12698">
    <property type="entry name" value="ABC2_membrane_3"/>
    <property type="match status" value="1"/>
</dbReference>
<dbReference type="NCBIfam" id="TIGR03061">
    <property type="entry name" value="pip_yhgE_Nterm"/>
    <property type="match status" value="1"/>
</dbReference>
<feature type="transmembrane region" description="Helical" evidence="6">
    <location>
        <begin position="623"/>
        <end position="643"/>
    </location>
</feature>
<evidence type="ECO:0000256" key="2">
    <source>
        <dbReference type="ARBA" id="ARBA00022692"/>
    </source>
</evidence>
<evidence type="ECO:0000313" key="8">
    <source>
        <dbReference type="EMBL" id="KAB1658014.1"/>
    </source>
</evidence>